<accession>A0A561EAC5</accession>
<feature type="transmembrane region" description="Helical" evidence="7">
    <location>
        <begin position="122"/>
        <end position="142"/>
    </location>
</feature>
<name>A0A561EAC5_9MICO</name>
<evidence type="ECO:0000256" key="2">
    <source>
        <dbReference type="ARBA" id="ARBA00022475"/>
    </source>
</evidence>
<dbReference type="PANTHER" id="PTHR30589:SF0">
    <property type="entry name" value="PHOSPHATIDYLGLYCEROL--PROLIPOPROTEIN DIACYLGLYCERYL TRANSFERASE"/>
    <property type="match status" value="1"/>
</dbReference>
<dbReference type="EMBL" id="VIVQ01000001">
    <property type="protein sequence ID" value="TWE12562.1"/>
    <property type="molecule type" value="Genomic_DNA"/>
</dbReference>
<dbReference type="OrthoDB" id="871140at2"/>
<comment type="caution">
    <text evidence="9">The sequence shown here is derived from an EMBL/GenBank/DDBJ whole genome shotgun (WGS) entry which is preliminary data.</text>
</comment>
<reference evidence="9 10" key="1">
    <citation type="submission" date="2019-06" db="EMBL/GenBank/DDBJ databases">
        <title>Sequencing the genomes of 1000 actinobacteria strains.</title>
        <authorList>
            <person name="Klenk H.-P."/>
        </authorList>
    </citation>
    <scope>NUCLEOTIDE SEQUENCE [LARGE SCALE GENOMIC DNA]</scope>
    <source>
        <strain evidence="9 10">DSM 19560</strain>
    </source>
</reference>
<organism evidence="9 10">
    <name type="scientific">Rudaeicoccus suwonensis</name>
    <dbReference type="NCBI Taxonomy" id="657409"/>
    <lineage>
        <taxon>Bacteria</taxon>
        <taxon>Bacillati</taxon>
        <taxon>Actinomycetota</taxon>
        <taxon>Actinomycetes</taxon>
        <taxon>Micrococcales</taxon>
        <taxon>Dermacoccaceae</taxon>
        <taxon>Rudaeicoccus</taxon>
    </lineage>
</organism>
<evidence type="ECO:0000256" key="8">
    <source>
        <dbReference type="SAM" id="MobiDB-lite"/>
    </source>
</evidence>
<proteinExistence type="inferred from homology"/>
<evidence type="ECO:0000256" key="7">
    <source>
        <dbReference type="HAMAP-Rule" id="MF_01147"/>
    </source>
</evidence>
<dbReference type="RefSeq" id="WP_145226655.1">
    <property type="nucleotide sequence ID" value="NZ_VIVQ01000001.1"/>
</dbReference>
<keyword evidence="4 7" id="KW-0812">Transmembrane</keyword>
<keyword evidence="9" id="KW-0449">Lipoprotein</keyword>
<dbReference type="PROSITE" id="PS01311">
    <property type="entry name" value="LGT"/>
    <property type="match status" value="1"/>
</dbReference>
<feature type="region of interest" description="Disordered" evidence="8">
    <location>
        <begin position="285"/>
        <end position="362"/>
    </location>
</feature>
<keyword evidence="2 7" id="KW-1003">Cell membrane</keyword>
<evidence type="ECO:0000256" key="3">
    <source>
        <dbReference type="ARBA" id="ARBA00022679"/>
    </source>
</evidence>
<feature type="compositionally biased region" description="Polar residues" evidence="8">
    <location>
        <begin position="314"/>
        <end position="323"/>
    </location>
</feature>
<dbReference type="EC" id="2.5.1.145" evidence="7"/>
<feature type="transmembrane region" description="Helical" evidence="7">
    <location>
        <begin position="222"/>
        <end position="240"/>
    </location>
</feature>
<evidence type="ECO:0000256" key="1">
    <source>
        <dbReference type="ARBA" id="ARBA00007150"/>
    </source>
</evidence>
<dbReference type="GO" id="GO:0005886">
    <property type="term" value="C:plasma membrane"/>
    <property type="evidence" value="ECO:0007669"/>
    <property type="project" value="UniProtKB-SubCell"/>
</dbReference>
<comment type="subcellular location">
    <subcellularLocation>
        <location evidence="7">Cell membrane</location>
        <topology evidence="7">Multi-pass membrane protein</topology>
    </subcellularLocation>
</comment>
<dbReference type="GO" id="GO:0042158">
    <property type="term" value="P:lipoprotein biosynthetic process"/>
    <property type="evidence" value="ECO:0007669"/>
    <property type="project" value="UniProtKB-UniRule"/>
</dbReference>
<feature type="transmembrane region" description="Helical" evidence="7">
    <location>
        <begin position="23"/>
        <end position="42"/>
    </location>
</feature>
<gene>
    <name evidence="7" type="primary">lgt</name>
    <name evidence="9" type="ORF">BKA23_1374</name>
</gene>
<feature type="transmembrane region" description="Helical" evidence="7">
    <location>
        <begin position="193"/>
        <end position="210"/>
    </location>
</feature>
<evidence type="ECO:0000256" key="4">
    <source>
        <dbReference type="ARBA" id="ARBA00022692"/>
    </source>
</evidence>
<evidence type="ECO:0000313" key="9">
    <source>
        <dbReference type="EMBL" id="TWE12562.1"/>
    </source>
</evidence>
<comment type="similarity">
    <text evidence="1 7">Belongs to the Lgt family.</text>
</comment>
<dbReference type="NCBIfam" id="TIGR00544">
    <property type="entry name" value="lgt"/>
    <property type="match status" value="1"/>
</dbReference>
<keyword evidence="5 7" id="KW-1133">Transmembrane helix</keyword>
<evidence type="ECO:0000313" key="10">
    <source>
        <dbReference type="Proteomes" id="UP000318297"/>
    </source>
</evidence>
<evidence type="ECO:0000256" key="6">
    <source>
        <dbReference type="ARBA" id="ARBA00023136"/>
    </source>
</evidence>
<keyword evidence="10" id="KW-1185">Reference proteome</keyword>
<feature type="transmembrane region" description="Helical" evidence="7">
    <location>
        <begin position="252"/>
        <end position="270"/>
    </location>
</feature>
<comment type="pathway">
    <text evidence="7">Protein modification; lipoprotein biosynthesis (diacylglyceryl transfer).</text>
</comment>
<feature type="transmembrane region" description="Helical" evidence="7">
    <location>
        <begin position="93"/>
        <end position="115"/>
    </location>
</feature>
<dbReference type="GO" id="GO:0008961">
    <property type="term" value="F:phosphatidylglycerol-prolipoprotein diacylglyceryl transferase activity"/>
    <property type="evidence" value="ECO:0007669"/>
    <property type="project" value="UniProtKB-UniRule"/>
</dbReference>
<keyword evidence="3 7" id="KW-0808">Transferase</keyword>
<dbReference type="AlphaFoldDB" id="A0A561EAC5"/>
<sequence length="362" mass="39476">MTAVASYLPSPTQGVFWLGPIPVRMYALCILSGIGAALWICGRRLEDRGYQREDALTVAWWAVPLGILGGRLYNVITSPQPYFGHHGNVWDAFAIWHGGLGIWGAVALGALGAYIGCRRTGIAFLDFADSAAPGVVLAQAMGRWGNYFNNELHGRSTDLPWRLKIYEWDETRGHAVHDALGHPIVLGYYQPTFLYEAIFCLVIALFIVWLDRRRILGRGRSLFLYIMLYPVGRIFMEWMRDDPANRILGQRVNVWVCILVFLGGLAGYLWSRKHHPNGVREHIAELSTPPDLGDSEDAGGEAGDTGDTGRSGVDGSSEQTAESSGKLEDASVDVVSGSAIAGRSSRDGVNGQGDAEADSPAK</sequence>
<evidence type="ECO:0000256" key="5">
    <source>
        <dbReference type="ARBA" id="ARBA00022989"/>
    </source>
</evidence>
<dbReference type="Proteomes" id="UP000318297">
    <property type="component" value="Unassembled WGS sequence"/>
</dbReference>
<feature type="binding site" evidence="7">
    <location>
        <position position="143"/>
    </location>
    <ligand>
        <name>a 1,2-diacyl-sn-glycero-3-phospho-(1'-sn-glycerol)</name>
        <dbReference type="ChEBI" id="CHEBI:64716"/>
    </ligand>
</feature>
<dbReference type="UniPathway" id="UPA00664"/>
<dbReference type="Pfam" id="PF01790">
    <property type="entry name" value="LGT"/>
    <property type="match status" value="1"/>
</dbReference>
<comment type="catalytic activity">
    <reaction evidence="7">
        <text>L-cysteinyl-[prolipoprotein] + a 1,2-diacyl-sn-glycero-3-phospho-(1'-sn-glycerol) = an S-1,2-diacyl-sn-glyceryl-L-cysteinyl-[prolipoprotein] + sn-glycerol 1-phosphate + H(+)</text>
        <dbReference type="Rhea" id="RHEA:56712"/>
        <dbReference type="Rhea" id="RHEA-COMP:14679"/>
        <dbReference type="Rhea" id="RHEA-COMP:14680"/>
        <dbReference type="ChEBI" id="CHEBI:15378"/>
        <dbReference type="ChEBI" id="CHEBI:29950"/>
        <dbReference type="ChEBI" id="CHEBI:57685"/>
        <dbReference type="ChEBI" id="CHEBI:64716"/>
        <dbReference type="ChEBI" id="CHEBI:140658"/>
        <dbReference type="EC" id="2.5.1.145"/>
    </reaction>
</comment>
<dbReference type="InterPro" id="IPR001640">
    <property type="entry name" value="Lgt"/>
</dbReference>
<feature type="transmembrane region" description="Helical" evidence="7">
    <location>
        <begin position="54"/>
        <end position="73"/>
    </location>
</feature>
<dbReference type="PANTHER" id="PTHR30589">
    <property type="entry name" value="PROLIPOPROTEIN DIACYLGLYCERYL TRANSFERASE"/>
    <property type="match status" value="1"/>
</dbReference>
<keyword evidence="6 7" id="KW-0472">Membrane</keyword>
<protein>
    <recommendedName>
        <fullName evidence="7">Phosphatidylglycerol--prolipoprotein diacylglyceryl transferase</fullName>
        <ecNumber evidence="7">2.5.1.145</ecNumber>
    </recommendedName>
</protein>
<dbReference type="HAMAP" id="MF_01147">
    <property type="entry name" value="Lgt"/>
    <property type="match status" value="1"/>
</dbReference>
<comment type="function">
    <text evidence="7">Catalyzes the transfer of the diacylglyceryl group from phosphatidylglycerol to the sulfhydryl group of the N-terminal cysteine of a prolipoprotein, the first step in the formation of mature lipoproteins.</text>
</comment>